<dbReference type="Gene3D" id="1.20.5.420">
    <property type="entry name" value="Immunoglobulin FC, subunit C"/>
    <property type="match status" value="1"/>
</dbReference>
<evidence type="ECO:0000256" key="5">
    <source>
        <dbReference type="ARBA" id="ARBA00022490"/>
    </source>
</evidence>
<comment type="similarity">
    <text evidence="3">Belongs to the VTA1 family.</text>
</comment>
<dbReference type="PANTHER" id="PTHR46009:SF1">
    <property type="entry name" value="VACUOLAR PROTEIN SORTING-ASSOCIATED PROTEIN VTA1 HOMOLOG"/>
    <property type="match status" value="1"/>
</dbReference>
<feature type="domain" description="Vta1/callose synthase N-terminal" evidence="10">
    <location>
        <begin position="12"/>
        <end position="147"/>
    </location>
</feature>
<gene>
    <name evidence="12" type="ORF">R1flu_021889</name>
</gene>
<evidence type="ECO:0000256" key="1">
    <source>
        <dbReference type="ARBA" id="ARBA00004481"/>
    </source>
</evidence>
<evidence type="ECO:0000256" key="9">
    <source>
        <dbReference type="SAM" id="MobiDB-lite"/>
    </source>
</evidence>
<reference evidence="12 13" key="1">
    <citation type="submission" date="2024-09" db="EMBL/GenBank/DDBJ databases">
        <title>Chromosome-scale assembly of Riccia fluitans.</title>
        <authorList>
            <person name="Paukszto L."/>
            <person name="Sawicki J."/>
            <person name="Karawczyk K."/>
            <person name="Piernik-Szablinska J."/>
            <person name="Szczecinska M."/>
            <person name="Mazdziarz M."/>
        </authorList>
    </citation>
    <scope>NUCLEOTIDE SEQUENCE [LARGE SCALE GENOMIC DNA]</scope>
    <source>
        <strain evidence="12">Rf_01</strain>
        <tissue evidence="12">Aerial parts of the thallus</tissue>
    </source>
</reference>
<feature type="compositionally biased region" description="Polar residues" evidence="9">
    <location>
        <begin position="277"/>
        <end position="288"/>
    </location>
</feature>
<keyword evidence="7" id="KW-0653">Protein transport</keyword>
<dbReference type="InterPro" id="IPR044538">
    <property type="entry name" value="Vta1-like"/>
</dbReference>
<keyword evidence="5" id="KW-0963">Cytoplasm</keyword>
<dbReference type="InterPro" id="IPR023175">
    <property type="entry name" value="Vta1/CALS_N_sf"/>
</dbReference>
<evidence type="ECO:0000259" key="10">
    <source>
        <dbReference type="Pfam" id="PF04652"/>
    </source>
</evidence>
<dbReference type="InterPro" id="IPR041212">
    <property type="entry name" value="Vta1_C"/>
</dbReference>
<feature type="compositionally biased region" description="Low complexity" evidence="9">
    <location>
        <begin position="379"/>
        <end position="423"/>
    </location>
</feature>
<evidence type="ECO:0000256" key="8">
    <source>
        <dbReference type="ARBA" id="ARBA00023136"/>
    </source>
</evidence>
<evidence type="ECO:0000256" key="2">
    <source>
        <dbReference type="ARBA" id="ARBA00004496"/>
    </source>
</evidence>
<feature type="region of interest" description="Disordered" evidence="9">
    <location>
        <begin position="172"/>
        <end position="361"/>
    </location>
</feature>
<dbReference type="AlphaFoldDB" id="A0ABD1ZQN0"/>
<dbReference type="GO" id="GO:0015031">
    <property type="term" value="P:protein transport"/>
    <property type="evidence" value="ECO:0007669"/>
    <property type="project" value="UniProtKB-KW"/>
</dbReference>
<comment type="caution">
    <text evidence="12">The sequence shown here is derived from an EMBL/GenBank/DDBJ whole genome shotgun (WGS) entry which is preliminary data.</text>
</comment>
<dbReference type="InterPro" id="IPR039431">
    <property type="entry name" value="Vta1/CALS_N"/>
</dbReference>
<keyword evidence="4" id="KW-0813">Transport</keyword>
<feature type="domain" description="Vta1 C-terminal" evidence="11">
    <location>
        <begin position="460"/>
        <end position="497"/>
    </location>
</feature>
<evidence type="ECO:0000259" key="11">
    <source>
        <dbReference type="Pfam" id="PF18097"/>
    </source>
</evidence>
<dbReference type="PANTHER" id="PTHR46009">
    <property type="entry name" value="VACUOLAR PROTEIN SORTING-ASSOCIATED PROTEIN VTA1 HOMOLOG"/>
    <property type="match status" value="1"/>
</dbReference>
<evidence type="ECO:0000256" key="6">
    <source>
        <dbReference type="ARBA" id="ARBA00022753"/>
    </source>
</evidence>
<keyword evidence="13" id="KW-1185">Reference proteome</keyword>
<dbReference type="Pfam" id="PF04652">
    <property type="entry name" value="Vta1"/>
    <property type="match status" value="1"/>
</dbReference>
<organism evidence="12 13">
    <name type="scientific">Riccia fluitans</name>
    <dbReference type="NCBI Taxonomy" id="41844"/>
    <lineage>
        <taxon>Eukaryota</taxon>
        <taxon>Viridiplantae</taxon>
        <taxon>Streptophyta</taxon>
        <taxon>Embryophyta</taxon>
        <taxon>Marchantiophyta</taxon>
        <taxon>Marchantiopsida</taxon>
        <taxon>Marchantiidae</taxon>
        <taxon>Marchantiales</taxon>
        <taxon>Ricciaceae</taxon>
        <taxon>Riccia</taxon>
    </lineage>
</organism>
<evidence type="ECO:0000256" key="3">
    <source>
        <dbReference type="ARBA" id="ARBA00007895"/>
    </source>
</evidence>
<evidence type="ECO:0000313" key="12">
    <source>
        <dbReference type="EMBL" id="KAL2653761.1"/>
    </source>
</evidence>
<accession>A0ABD1ZQN0</accession>
<dbReference type="Proteomes" id="UP001605036">
    <property type="component" value="Unassembled WGS sequence"/>
</dbReference>
<dbReference type="Gene3D" id="1.25.40.270">
    <property type="entry name" value="Vacuolar protein sorting-associated protein vta1"/>
    <property type="match status" value="1"/>
</dbReference>
<keyword evidence="6" id="KW-0967">Endosome</keyword>
<dbReference type="GO" id="GO:0010008">
    <property type="term" value="C:endosome membrane"/>
    <property type="evidence" value="ECO:0007669"/>
    <property type="project" value="UniProtKB-SubCell"/>
</dbReference>
<feature type="compositionally biased region" description="Polar residues" evidence="9">
    <location>
        <begin position="346"/>
        <end position="361"/>
    </location>
</feature>
<dbReference type="EMBL" id="JBHFFA010000001">
    <property type="protein sequence ID" value="KAL2653761.1"/>
    <property type="molecule type" value="Genomic_DNA"/>
</dbReference>
<sequence length="504" mass="54227">MGESVDPKKVLLPYLQRADELQKHEPLVAYYCRLYAMERGLKIPAKERGKVVNGLLVSLMSQLEKDKKVVKVSPDDNMYLEGFALSVFAKADKQDRAGRADLNTAKTFYAASIFFEVLHQFGEIPPDIEQKQKYAVWKAADIRKALSEGRKPTPGPPGGDEGFSEIEQMTWDNEGSPKKSKFSPEAVAPEVPQYQPGSPPPPSLASENQHPLPGSEPLARTSSLESLPRPPSTTPHAYAPHHTRTVSADDIDLPAAPSQPIYPGNHSTSPPQYPSGFPTNYPSTQYSGQDIGAPPPPIHDWSGSRSHVADTHGEPPSSSPFSHPGESRDDFNSNAASYGSYPATAPRQTHSVYPTEQGNNYSQYSAAPSQYFGGYQSGAYPSAAPSQTAYSTTPTTQTVYPSVTPSHGSYPPAAAPSASPGYSELPQQHHRTSSAPPVAAPTTGYSSAQYVSASSYQPTPDKVAEAHKAARFAVSALAFDDVPAAIEYLRKSLDLLTSPSSQAQ</sequence>
<evidence type="ECO:0000313" key="13">
    <source>
        <dbReference type="Proteomes" id="UP001605036"/>
    </source>
</evidence>
<name>A0ABD1ZQN0_9MARC</name>
<protein>
    <submittedName>
        <fullName evidence="12">Uncharacterized protein</fullName>
    </submittedName>
</protein>
<comment type="subcellular location">
    <subcellularLocation>
        <location evidence="2">Cytoplasm</location>
    </subcellularLocation>
    <subcellularLocation>
        <location evidence="1">Endosome membrane</location>
        <topology evidence="1">Peripheral membrane protein</topology>
    </subcellularLocation>
</comment>
<keyword evidence="8" id="KW-0472">Membrane</keyword>
<dbReference type="Pfam" id="PF18097">
    <property type="entry name" value="Vta1_C"/>
    <property type="match status" value="1"/>
</dbReference>
<evidence type="ECO:0000256" key="7">
    <source>
        <dbReference type="ARBA" id="ARBA00022927"/>
    </source>
</evidence>
<feature type="region of interest" description="Disordered" evidence="9">
    <location>
        <begin position="375"/>
        <end position="444"/>
    </location>
</feature>
<proteinExistence type="inferred from homology"/>
<evidence type="ECO:0000256" key="4">
    <source>
        <dbReference type="ARBA" id="ARBA00022448"/>
    </source>
</evidence>